<dbReference type="CDD" id="cd14503">
    <property type="entry name" value="PTP-bact"/>
    <property type="match status" value="1"/>
</dbReference>
<dbReference type="OrthoDB" id="9802771at2"/>
<accession>A0A364NMQ7</accession>
<dbReference type="Proteomes" id="UP000250744">
    <property type="component" value="Unassembled WGS sequence"/>
</dbReference>
<gene>
    <name evidence="2" type="ORF">DN062_08085</name>
</gene>
<keyword evidence="3" id="KW-1185">Reference proteome</keyword>
<sequence>MRQLSEHLRTAAQLSSDEVKALAAQGVKTLICNRPDGEEEGQPSAESMRTLVESLGMNWYFLPVVSGQVMDEQGDAFGEILAKAEAPVVAYCRTGARCGCLWALSLRHERSGERLVEALKLAGYDMPDFFKRLQG</sequence>
<dbReference type="SUPFAM" id="SSF52799">
    <property type="entry name" value="(Phosphotyrosine protein) phosphatases II"/>
    <property type="match status" value="1"/>
</dbReference>
<feature type="domain" description="Beta-lactamase hydrolase-like protein phosphatase-like" evidence="1">
    <location>
        <begin position="1"/>
        <end position="105"/>
    </location>
</feature>
<dbReference type="EMBL" id="QKRX01000005">
    <property type="protein sequence ID" value="RAU18389.1"/>
    <property type="molecule type" value="Genomic_DNA"/>
</dbReference>
<evidence type="ECO:0000259" key="1">
    <source>
        <dbReference type="Pfam" id="PF04273"/>
    </source>
</evidence>
<organism evidence="2 3">
    <name type="scientific">Nitrincola tibetensis</name>
    <dbReference type="NCBI Taxonomy" id="2219697"/>
    <lineage>
        <taxon>Bacteria</taxon>
        <taxon>Pseudomonadati</taxon>
        <taxon>Pseudomonadota</taxon>
        <taxon>Gammaproteobacteria</taxon>
        <taxon>Oceanospirillales</taxon>
        <taxon>Oceanospirillaceae</taxon>
        <taxon>Nitrincola</taxon>
    </lineage>
</organism>
<evidence type="ECO:0000313" key="3">
    <source>
        <dbReference type="Proteomes" id="UP000250744"/>
    </source>
</evidence>
<dbReference type="NCBIfam" id="TIGR01244">
    <property type="entry name" value="TIGR01244 family sulfur transferase"/>
    <property type="match status" value="1"/>
</dbReference>
<dbReference type="InterPro" id="IPR005939">
    <property type="entry name" value="BLH_phosphatase-like"/>
</dbReference>
<comment type="caution">
    <text evidence="2">The sequence shown here is derived from an EMBL/GenBank/DDBJ whole genome shotgun (WGS) entry which is preliminary data.</text>
</comment>
<dbReference type="InterPro" id="IPR029021">
    <property type="entry name" value="Prot-tyrosine_phosphatase-like"/>
</dbReference>
<evidence type="ECO:0000313" key="2">
    <source>
        <dbReference type="EMBL" id="RAU18389.1"/>
    </source>
</evidence>
<dbReference type="Pfam" id="PF04273">
    <property type="entry name" value="BLH_phosphatase"/>
    <property type="match status" value="1"/>
</dbReference>
<name>A0A364NMQ7_9GAMM</name>
<reference evidence="2 3" key="1">
    <citation type="submission" date="2018-06" db="EMBL/GenBank/DDBJ databases">
        <title>Nitrincola tibetense sp. nov., isolated from Lake XuguoCo on Tibetan Plateau.</title>
        <authorList>
            <person name="Xing P."/>
        </authorList>
    </citation>
    <scope>NUCLEOTIDE SEQUENCE [LARGE SCALE GENOMIC DNA]</scope>
    <source>
        <strain evidence="3">xg18</strain>
    </source>
</reference>
<dbReference type="Gene3D" id="3.90.190.10">
    <property type="entry name" value="Protein tyrosine phosphatase superfamily"/>
    <property type="match status" value="1"/>
</dbReference>
<protein>
    <submittedName>
        <fullName evidence="2">TIGR01244 family phosphatase</fullName>
    </submittedName>
</protein>
<proteinExistence type="predicted"/>
<dbReference type="AlphaFoldDB" id="A0A364NMQ7"/>
<dbReference type="GO" id="GO:0016787">
    <property type="term" value="F:hydrolase activity"/>
    <property type="evidence" value="ECO:0007669"/>
    <property type="project" value="InterPro"/>
</dbReference>